<keyword evidence="6 15" id="KW-0460">Magnesium</keyword>
<evidence type="ECO:0000256" key="9">
    <source>
        <dbReference type="ARBA" id="ARBA00023239"/>
    </source>
</evidence>
<gene>
    <name evidence="15" type="primary">ilvD</name>
    <name evidence="18" type="ORF">DEH84_11310</name>
</gene>
<keyword evidence="4 15" id="KW-0001">2Fe-2S</keyword>
<dbReference type="Proteomes" id="UP000244892">
    <property type="component" value="Chromosome"/>
</dbReference>
<dbReference type="InterPro" id="IPR020558">
    <property type="entry name" value="DiOHA_6PGluconate_deHydtase_CS"/>
</dbReference>
<comment type="similarity">
    <text evidence="2 15">Belongs to the IlvD/Edd family.</text>
</comment>
<evidence type="ECO:0000256" key="1">
    <source>
        <dbReference type="ARBA" id="ARBA00001946"/>
    </source>
</evidence>
<evidence type="ECO:0000313" key="19">
    <source>
        <dbReference type="Proteomes" id="UP000244892"/>
    </source>
</evidence>
<evidence type="ECO:0000256" key="14">
    <source>
        <dbReference type="ARBA" id="ARBA00029490"/>
    </source>
</evidence>
<dbReference type="InterPro" id="IPR004404">
    <property type="entry name" value="DihydroxyA_deHydtase"/>
</dbReference>
<keyword evidence="5 15" id="KW-0479">Metal-binding</keyword>
<evidence type="ECO:0000256" key="15">
    <source>
        <dbReference type="HAMAP-Rule" id="MF_00012"/>
    </source>
</evidence>
<keyword evidence="3 15" id="KW-0028">Amino-acid biosynthesis</keyword>
<dbReference type="NCBIfam" id="NF009103">
    <property type="entry name" value="PRK12448.1"/>
    <property type="match status" value="1"/>
</dbReference>
<keyword evidence="7 15" id="KW-0408">Iron</keyword>
<dbReference type="PANTHER" id="PTHR43661">
    <property type="entry name" value="D-XYLONATE DEHYDRATASE"/>
    <property type="match status" value="1"/>
</dbReference>
<feature type="active site" description="Proton acceptor" evidence="15">
    <location>
        <position position="517"/>
    </location>
</feature>
<dbReference type="PROSITE" id="PS00886">
    <property type="entry name" value="ILVD_EDD_1"/>
    <property type="match status" value="1"/>
</dbReference>
<evidence type="ECO:0000313" key="18">
    <source>
        <dbReference type="EMBL" id="AWI53949.1"/>
    </source>
</evidence>
<dbReference type="RefSeq" id="WP_109036945.1">
    <property type="nucleotide sequence ID" value="NZ_CP029210.1"/>
</dbReference>
<dbReference type="NCBIfam" id="TIGR00110">
    <property type="entry name" value="ilvD"/>
    <property type="match status" value="1"/>
</dbReference>
<dbReference type="EC" id="4.2.1.9" evidence="14 15"/>
<feature type="binding site" description="via carbamate group" evidence="15">
    <location>
        <position position="124"/>
    </location>
    <ligand>
        <name>Mg(2+)</name>
        <dbReference type="ChEBI" id="CHEBI:18420"/>
    </ligand>
</feature>
<accession>A0A2U8FSF5</accession>
<feature type="domain" description="Dihydroxy-acid/6-phosphogluconate dehydratase N-terminal" evidence="16">
    <location>
        <begin position="34"/>
        <end position="359"/>
    </location>
</feature>
<dbReference type="Gene3D" id="3.50.30.80">
    <property type="entry name" value="IlvD/EDD C-terminal domain-like"/>
    <property type="match status" value="1"/>
</dbReference>
<feature type="binding site" evidence="15">
    <location>
        <position position="123"/>
    </location>
    <ligand>
        <name>Mg(2+)</name>
        <dbReference type="ChEBI" id="CHEBI:18420"/>
    </ligand>
</feature>
<dbReference type="GO" id="GO:0004160">
    <property type="term" value="F:dihydroxy-acid dehydratase activity"/>
    <property type="evidence" value="ECO:0007669"/>
    <property type="project" value="UniProtKB-UniRule"/>
</dbReference>
<organism evidence="18 19">
    <name type="scientific">Aquabacterium olei</name>
    <dbReference type="NCBI Taxonomy" id="1296669"/>
    <lineage>
        <taxon>Bacteria</taxon>
        <taxon>Pseudomonadati</taxon>
        <taxon>Pseudomonadota</taxon>
        <taxon>Betaproteobacteria</taxon>
        <taxon>Burkholderiales</taxon>
        <taxon>Aquabacterium</taxon>
    </lineage>
</organism>
<dbReference type="InterPro" id="IPR037237">
    <property type="entry name" value="IlvD/EDD_N"/>
</dbReference>
<dbReference type="GO" id="GO:0005829">
    <property type="term" value="C:cytosol"/>
    <property type="evidence" value="ECO:0007669"/>
    <property type="project" value="TreeGrafter"/>
</dbReference>
<evidence type="ECO:0000256" key="8">
    <source>
        <dbReference type="ARBA" id="ARBA00023014"/>
    </source>
</evidence>
<comment type="function">
    <text evidence="15">Functions in the biosynthesis of branched-chain amino acids. Catalyzes the dehydration of (2R,3R)-2,3-dihydroxy-3-methylpentanoate (2,3-dihydroxy-3-methylvalerate) into 2-oxo-3-methylpentanoate (2-oxo-3-methylvalerate) and of (2R)-2,3-dihydroxy-3-methylbutanoate (2,3-dihydroxyisovalerate) into 2-oxo-3-methylbutanoate (2-oxoisovalerate), the penultimate precursor to L-isoleucine and L-valine, respectively.</text>
</comment>
<evidence type="ECO:0000256" key="6">
    <source>
        <dbReference type="ARBA" id="ARBA00022842"/>
    </source>
</evidence>
<feature type="binding site" evidence="15">
    <location>
        <position position="491"/>
    </location>
    <ligand>
        <name>Mg(2+)</name>
        <dbReference type="ChEBI" id="CHEBI:18420"/>
    </ligand>
</feature>
<dbReference type="Pfam" id="PF24877">
    <property type="entry name" value="ILV_EDD_C"/>
    <property type="match status" value="1"/>
</dbReference>
<dbReference type="HAMAP" id="MF_00012">
    <property type="entry name" value="IlvD"/>
    <property type="match status" value="1"/>
</dbReference>
<comment type="pathway">
    <text evidence="12 15">Amino-acid biosynthesis; L-valine biosynthesis; L-valine from pyruvate: step 3/4.</text>
</comment>
<dbReference type="KEGG" id="aon:DEH84_11310"/>
<evidence type="ECO:0000256" key="4">
    <source>
        <dbReference type="ARBA" id="ARBA00022714"/>
    </source>
</evidence>
<dbReference type="OrthoDB" id="9807077at2"/>
<keyword evidence="19" id="KW-1185">Reference proteome</keyword>
<comment type="catalytic activity">
    <reaction evidence="11">
        <text>(2R)-2,3-dihydroxy-3-methylbutanoate = 3-methyl-2-oxobutanoate + H2O</text>
        <dbReference type="Rhea" id="RHEA:24809"/>
        <dbReference type="ChEBI" id="CHEBI:11851"/>
        <dbReference type="ChEBI" id="CHEBI:15377"/>
        <dbReference type="ChEBI" id="CHEBI:49072"/>
        <dbReference type="EC" id="4.2.1.9"/>
    </reaction>
    <physiologicalReaction direction="left-to-right" evidence="11">
        <dbReference type="Rhea" id="RHEA:24810"/>
    </physiologicalReaction>
</comment>
<dbReference type="GO" id="GO:0009099">
    <property type="term" value="P:L-valine biosynthetic process"/>
    <property type="evidence" value="ECO:0007669"/>
    <property type="project" value="UniProtKB-UniRule"/>
</dbReference>
<comment type="caution">
    <text evidence="15">Lacks conserved residue(s) required for the propagation of feature annotation.</text>
</comment>
<evidence type="ECO:0000256" key="12">
    <source>
        <dbReference type="ARBA" id="ARBA00029436"/>
    </source>
</evidence>
<proteinExistence type="inferred from homology"/>
<dbReference type="UniPathway" id="UPA00049">
    <property type="reaction ID" value="UER00061"/>
</dbReference>
<dbReference type="GO" id="GO:0000287">
    <property type="term" value="F:magnesium ion binding"/>
    <property type="evidence" value="ECO:0007669"/>
    <property type="project" value="UniProtKB-UniRule"/>
</dbReference>
<evidence type="ECO:0000256" key="7">
    <source>
        <dbReference type="ARBA" id="ARBA00023004"/>
    </source>
</evidence>
<dbReference type="GO" id="GO:0051537">
    <property type="term" value="F:2 iron, 2 sulfur cluster binding"/>
    <property type="evidence" value="ECO:0007669"/>
    <property type="project" value="UniProtKB-UniRule"/>
</dbReference>
<comment type="cofactor">
    <cofactor evidence="15">
        <name>[2Fe-2S] cluster</name>
        <dbReference type="ChEBI" id="CHEBI:190135"/>
    </cofactor>
    <text evidence="15">Binds 1 [2Fe-2S] cluster per subunit. This cluster acts as a Lewis acid cofactor.</text>
</comment>
<feature type="modified residue" description="N6-carboxylysine" evidence="15">
    <location>
        <position position="124"/>
    </location>
</feature>
<evidence type="ECO:0000256" key="2">
    <source>
        <dbReference type="ARBA" id="ARBA00006486"/>
    </source>
</evidence>
<evidence type="ECO:0000256" key="10">
    <source>
        <dbReference type="ARBA" id="ARBA00023304"/>
    </source>
</evidence>
<comment type="cofactor">
    <cofactor evidence="1 15">
        <name>Mg(2+)</name>
        <dbReference type="ChEBI" id="CHEBI:18420"/>
    </cofactor>
</comment>
<dbReference type="Pfam" id="PF00920">
    <property type="entry name" value="ILVD_EDD_N"/>
    <property type="match status" value="1"/>
</dbReference>
<evidence type="ECO:0000259" key="17">
    <source>
        <dbReference type="Pfam" id="PF24877"/>
    </source>
</evidence>
<dbReference type="SUPFAM" id="SSF52016">
    <property type="entry name" value="LeuD/IlvD-like"/>
    <property type="match status" value="1"/>
</dbReference>
<dbReference type="FunFam" id="3.50.30.80:FF:000001">
    <property type="entry name" value="Dihydroxy-acid dehydratase"/>
    <property type="match status" value="1"/>
</dbReference>
<dbReference type="GO" id="GO:0009097">
    <property type="term" value="P:isoleucine biosynthetic process"/>
    <property type="evidence" value="ECO:0007669"/>
    <property type="project" value="UniProtKB-UniRule"/>
</dbReference>
<evidence type="ECO:0000256" key="13">
    <source>
        <dbReference type="ARBA" id="ARBA00029437"/>
    </source>
</evidence>
<feature type="binding site" evidence="15">
    <location>
        <position position="176"/>
    </location>
    <ligand>
        <name>[2Fe-2S] cluster</name>
        <dbReference type="ChEBI" id="CHEBI:190135"/>
    </ligand>
</feature>
<evidence type="ECO:0000259" key="16">
    <source>
        <dbReference type="Pfam" id="PF00920"/>
    </source>
</evidence>
<dbReference type="PROSITE" id="PS00887">
    <property type="entry name" value="ILVD_EDD_2"/>
    <property type="match status" value="1"/>
</dbReference>
<reference evidence="18 19" key="1">
    <citation type="submission" date="2018-05" db="EMBL/GenBank/DDBJ databases">
        <title>complete genome sequence of Aquabacterium olei NBRC 110486.</title>
        <authorList>
            <person name="Tang B."/>
            <person name="Chang J."/>
            <person name="Zhang L."/>
            <person name="Yang H."/>
        </authorList>
    </citation>
    <scope>NUCLEOTIDE SEQUENCE [LARGE SCALE GENOMIC DNA]</scope>
    <source>
        <strain evidence="18 19">NBRC 110486</strain>
    </source>
</reference>
<dbReference type="EMBL" id="CP029210">
    <property type="protein sequence ID" value="AWI53949.1"/>
    <property type="molecule type" value="Genomic_DNA"/>
</dbReference>
<comment type="subunit">
    <text evidence="15">Homodimer.</text>
</comment>
<dbReference type="UniPathway" id="UPA00047">
    <property type="reaction ID" value="UER00057"/>
</dbReference>
<feature type="binding site" evidence="15">
    <location>
        <position position="81"/>
    </location>
    <ligand>
        <name>Mg(2+)</name>
        <dbReference type="ChEBI" id="CHEBI:18420"/>
    </ligand>
</feature>
<dbReference type="InterPro" id="IPR042096">
    <property type="entry name" value="Dihydro-acid_dehy_C"/>
</dbReference>
<evidence type="ECO:0000256" key="11">
    <source>
        <dbReference type="ARBA" id="ARBA00029304"/>
    </source>
</evidence>
<keyword evidence="9 15" id="KW-0456">Lyase</keyword>
<feature type="domain" description="Dihydroxy-acid/6-phosphogluconate dehydratase C-terminal" evidence="17">
    <location>
        <begin position="408"/>
        <end position="607"/>
    </location>
</feature>
<dbReference type="SUPFAM" id="SSF143975">
    <property type="entry name" value="IlvD/EDD N-terminal domain-like"/>
    <property type="match status" value="1"/>
</dbReference>
<name>A0A2U8FSF5_9BURK</name>
<comment type="pathway">
    <text evidence="13 15">Amino-acid biosynthesis; L-isoleucine biosynthesis; L-isoleucine from 2-oxobutanoate: step 3/4.</text>
</comment>
<dbReference type="InterPro" id="IPR056740">
    <property type="entry name" value="ILV_EDD_C"/>
</dbReference>
<protein>
    <recommendedName>
        <fullName evidence="14 15">Dihydroxy-acid dehydratase</fullName>
        <shortName evidence="15">DAD</shortName>
        <ecNumber evidence="14 15">4.2.1.9</ecNumber>
    </recommendedName>
</protein>
<dbReference type="AlphaFoldDB" id="A0A2U8FSF5"/>
<sequence length="616" mass="65471">MPQYRSRTSTAGRNMAGARALWRATGMKDGDFEKPIIAIANSFTQFVPGHVHLKDLGQLVAREIEAAGGVAKEFNTIAVDDGIAMGHGGMLYSLPSRDLIADSVEYMVNAHTADALVCISNCDKITPGMLMAALRLNIPVVFVSGGPMEAGKAKIEGKVIALDLVDAMVKAADKNCSDEEVAEVERSACPTCGSCSGMFTANSMNCLTEALGLSLPGNGTIVATHADREKLFRKAGRTIVELAKRHYEQDDFSVLPRSIASFKAFENAVALDVAMGGSTNTVLHLLAAAREAEVPFTMADIDRISRKVPCLSKVAPAVPDVHIEDVHRAGGIMSILGELARGGLLHTDVPTVHSPTMADAIANWDVKVTQDEAVHTFYKAAPGGIPTQVAFSQDSRWKALDLDREKGVIRAATHAFTKDGGLAVLYGNIAEKGCIVKTAGVDESIWTFTGTARVYESQEDAVEGILGEEVQAGDVVVIRYEGPKGGPGMQEMLYPTSYLKSRGLGKQCALLTDGRFSGGTSGLSIGHASPEAGMGGAIALVENGDRIEIDIPNRRIHLAISDEALAARRAAMEAKGDQAWKPVNRQRMVSAALQAYALLTTSADTGAVRDINQLKR</sequence>
<evidence type="ECO:0000256" key="3">
    <source>
        <dbReference type="ARBA" id="ARBA00022605"/>
    </source>
</evidence>
<dbReference type="PANTHER" id="PTHR43661:SF3">
    <property type="entry name" value="D-XYLONATE DEHYDRATASE YAGF-RELATED"/>
    <property type="match status" value="1"/>
</dbReference>
<dbReference type="InterPro" id="IPR000581">
    <property type="entry name" value="ILV_EDD_N"/>
</dbReference>
<keyword evidence="8 15" id="KW-0411">Iron-sulfur</keyword>
<keyword evidence="10 15" id="KW-0100">Branched-chain amino acid biosynthesis</keyword>
<comment type="catalytic activity">
    <reaction evidence="15">
        <text>(2R,3R)-2,3-dihydroxy-3-methylpentanoate = (S)-3-methyl-2-oxopentanoate + H2O</text>
        <dbReference type="Rhea" id="RHEA:27694"/>
        <dbReference type="ChEBI" id="CHEBI:15377"/>
        <dbReference type="ChEBI" id="CHEBI:35146"/>
        <dbReference type="ChEBI" id="CHEBI:49258"/>
        <dbReference type="EC" id="4.2.1.9"/>
    </reaction>
</comment>
<evidence type="ECO:0000256" key="5">
    <source>
        <dbReference type="ARBA" id="ARBA00022723"/>
    </source>
</evidence>